<gene>
    <name evidence="7" type="ORF">MCOR_45909</name>
</gene>
<keyword evidence="8" id="KW-1185">Reference proteome</keyword>
<keyword evidence="1" id="KW-0479">Metal-binding</keyword>
<dbReference type="OrthoDB" id="272985at2759"/>
<keyword evidence="2 4" id="KW-0863">Zinc-finger</keyword>
<sequence>MDIDGEEFDFSAVDEENVSKLERTPVPQHLHINSIDSKVIASRRQFPSCLAFSITIHKAQGLTLDRVEVDASCIFAPGQLGVAIDQQMNLYQKNYLTSVMLKLIKWTFLLSNEHDELDETESILVEEKFIDMSEITDLFSRETNAPLEQLKSAIFDQGNYAFVNFVKNYLLKLCKAYENKMSSSSSNVVIKQKLCSKIPSLEGVSYPQYLHQTVSDTTIVSTSTESTTATSSESTPSTSTKSSPSTSTGNTSVPQLRRRKRKSKFTTKSKRKSSKTENQEEKKTVCPLCKSIYIVGDDWIACDLCDLWYDRTCLKLNDDQWHELEGSDWYCLVCLK</sequence>
<dbReference type="InterPro" id="IPR027417">
    <property type="entry name" value="P-loop_NTPase"/>
</dbReference>
<dbReference type="InterPro" id="IPR013083">
    <property type="entry name" value="Znf_RING/FYVE/PHD"/>
</dbReference>
<name>A0A6J8DWJ2_MYTCO</name>
<evidence type="ECO:0000256" key="4">
    <source>
        <dbReference type="PROSITE-ProRule" id="PRU00146"/>
    </source>
</evidence>
<dbReference type="PROSITE" id="PS50016">
    <property type="entry name" value="ZF_PHD_2"/>
    <property type="match status" value="1"/>
</dbReference>
<feature type="domain" description="PHD-type" evidence="6">
    <location>
        <begin position="283"/>
        <end position="336"/>
    </location>
</feature>
<dbReference type="InterPro" id="IPR001965">
    <property type="entry name" value="Znf_PHD"/>
</dbReference>
<feature type="compositionally biased region" description="Basic residues" evidence="5">
    <location>
        <begin position="256"/>
        <end position="273"/>
    </location>
</feature>
<evidence type="ECO:0000256" key="2">
    <source>
        <dbReference type="ARBA" id="ARBA00022771"/>
    </source>
</evidence>
<dbReference type="InterPro" id="IPR011011">
    <property type="entry name" value="Znf_FYVE_PHD"/>
</dbReference>
<dbReference type="CDD" id="cd18809">
    <property type="entry name" value="SF1_C_RecD"/>
    <property type="match status" value="1"/>
</dbReference>
<evidence type="ECO:0000256" key="3">
    <source>
        <dbReference type="ARBA" id="ARBA00022833"/>
    </source>
</evidence>
<keyword evidence="3" id="KW-0862">Zinc</keyword>
<dbReference type="GO" id="GO:0008270">
    <property type="term" value="F:zinc ion binding"/>
    <property type="evidence" value="ECO:0007669"/>
    <property type="project" value="UniProtKB-KW"/>
</dbReference>
<evidence type="ECO:0000259" key="6">
    <source>
        <dbReference type="PROSITE" id="PS50016"/>
    </source>
</evidence>
<evidence type="ECO:0000313" key="8">
    <source>
        <dbReference type="Proteomes" id="UP000507470"/>
    </source>
</evidence>
<proteinExistence type="predicted"/>
<organism evidence="7 8">
    <name type="scientific">Mytilus coruscus</name>
    <name type="common">Sea mussel</name>
    <dbReference type="NCBI Taxonomy" id="42192"/>
    <lineage>
        <taxon>Eukaryota</taxon>
        <taxon>Metazoa</taxon>
        <taxon>Spiralia</taxon>
        <taxon>Lophotrochozoa</taxon>
        <taxon>Mollusca</taxon>
        <taxon>Bivalvia</taxon>
        <taxon>Autobranchia</taxon>
        <taxon>Pteriomorphia</taxon>
        <taxon>Mytilida</taxon>
        <taxon>Mytiloidea</taxon>
        <taxon>Mytilidae</taxon>
        <taxon>Mytilinae</taxon>
        <taxon>Mytilus</taxon>
    </lineage>
</organism>
<dbReference type="SMART" id="SM00249">
    <property type="entry name" value="PHD"/>
    <property type="match status" value="1"/>
</dbReference>
<dbReference type="EMBL" id="CACVKT020008119">
    <property type="protein sequence ID" value="CAC5412944.1"/>
    <property type="molecule type" value="Genomic_DNA"/>
</dbReference>
<feature type="compositionally biased region" description="Low complexity" evidence="5">
    <location>
        <begin position="224"/>
        <end position="252"/>
    </location>
</feature>
<dbReference type="InterPro" id="IPR019787">
    <property type="entry name" value="Znf_PHD-finger"/>
</dbReference>
<evidence type="ECO:0000256" key="5">
    <source>
        <dbReference type="SAM" id="MobiDB-lite"/>
    </source>
</evidence>
<dbReference type="Proteomes" id="UP000507470">
    <property type="component" value="Unassembled WGS sequence"/>
</dbReference>
<dbReference type="Gene3D" id="3.30.40.10">
    <property type="entry name" value="Zinc/RING finger domain, C3HC4 (zinc finger)"/>
    <property type="match status" value="1"/>
</dbReference>
<dbReference type="AlphaFoldDB" id="A0A6J8DWJ2"/>
<evidence type="ECO:0000256" key="1">
    <source>
        <dbReference type="ARBA" id="ARBA00022723"/>
    </source>
</evidence>
<dbReference type="SUPFAM" id="SSF57903">
    <property type="entry name" value="FYVE/PHD zinc finger"/>
    <property type="match status" value="1"/>
</dbReference>
<accession>A0A6J8DWJ2</accession>
<protein>
    <recommendedName>
        <fullName evidence="6">PHD-type domain-containing protein</fullName>
    </recommendedName>
</protein>
<feature type="region of interest" description="Disordered" evidence="5">
    <location>
        <begin position="224"/>
        <end position="277"/>
    </location>
</feature>
<reference evidence="7 8" key="1">
    <citation type="submission" date="2020-06" db="EMBL/GenBank/DDBJ databases">
        <authorList>
            <person name="Li R."/>
            <person name="Bekaert M."/>
        </authorList>
    </citation>
    <scope>NUCLEOTIDE SEQUENCE [LARGE SCALE GENOMIC DNA]</scope>
    <source>
        <strain evidence="8">wild</strain>
    </source>
</reference>
<dbReference type="SUPFAM" id="SSF52540">
    <property type="entry name" value="P-loop containing nucleoside triphosphate hydrolases"/>
    <property type="match status" value="1"/>
</dbReference>
<evidence type="ECO:0000313" key="7">
    <source>
        <dbReference type="EMBL" id="CAC5412944.1"/>
    </source>
</evidence>